<dbReference type="InterPro" id="IPR012133">
    <property type="entry name" value="Alpha-hydoxy_acid_DH_FMN"/>
</dbReference>
<feature type="binding site" evidence="7">
    <location>
        <position position="137"/>
    </location>
    <ligand>
        <name>FMN</name>
        <dbReference type="ChEBI" id="CHEBI:58210"/>
    </ligand>
</feature>
<feature type="binding site" evidence="7">
    <location>
        <position position="268"/>
    </location>
    <ligand>
        <name>glyoxylate</name>
        <dbReference type="ChEBI" id="CHEBI:36655"/>
    </ligand>
</feature>
<dbReference type="InterPro" id="IPR000262">
    <property type="entry name" value="FMN-dep_DH"/>
</dbReference>
<dbReference type="Gene3D" id="3.20.20.70">
    <property type="entry name" value="Aldolase class I"/>
    <property type="match status" value="1"/>
</dbReference>
<feature type="binding site" evidence="7">
    <location>
        <position position="139"/>
    </location>
    <ligand>
        <name>glyoxylate</name>
        <dbReference type="ChEBI" id="CHEBI:36655"/>
    </ligand>
</feature>
<feature type="binding site" evidence="7">
    <location>
        <position position="241"/>
    </location>
    <ligand>
        <name>FMN</name>
        <dbReference type="ChEBI" id="CHEBI:58210"/>
    </ligand>
</feature>
<feature type="binding site" evidence="7">
    <location>
        <position position="116"/>
    </location>
    <ligand>
        <name>FMN</name>
        <dbReference type="ChEBI" id="CHEBI:58210"/>
    </ligand>
</feature>
<dbReference type="FunFam" id="3.20.20.70:FF:000029">
    <property type="entry name" value="L-lactate dehydrogenase"/>
    <property type="match status" value="1"/>
</dbReference>
<evidence type="ECO:0000256" key="3">
    <source>
        <dbReference type="ARBA" id="ARBA00022643"/>
    </source>
</evidence>
<dbReference type="GO" id="GO:0016614">
    <property type="term" value="F:oxidoreductase activity, acting on CH-OH group of donors"/>
    <property type="evidence" value="ECO:0007669"/>
    <property type="project" value="UniProtKB-ARBA"/>
</dbReference>
<dbReference type="RefSeq" id="WP_054620951.1">
    <property type="nucleotide sequence ID" value="NZ_CP022579.1"/>
</dbReference>
<dbReference type="GO" id="GO:0010181">
    <property type="term" value="F:FMN binding"/>
    <property type="evidence" value="ECO:0007669"/>
    <property type="project" value="InterPro"/>
</dbReference>
<dbReference type="InterPro" id="IPR037396">
    <property type="entry name" value="FMN_HAD"/>
</dbReference>
<dbReference type="SUPFAM" id="SSF51395">
    <property type="entry name" value="FMN-linked oxidoreductases"/>
    <property type="match status" value="1"/>
</dbReference>
<evidence type="ECO:0000256" key="6">
    <source>
        <dbReference type="PIRSR" id="PIRSR000138-1"/>
    </source>
</evidence>
<dbReference type="KEGG" id="otr:OTERR_15390"/>
<feature type="binding site" evidence="7">
    <location>
        <position position="174"/>
    </location>
    <ligand>
        <name>glyoxylate</name>
        <dbReference type="ChEBI" id="CHEBI:36655"/>
    </ligand>
</feature>
<dbReference type="PIRSF" id="PIRSF000138">
    <property type="entry name" value="Al-hdrx_acd_dh"/>
    <property type="match status" value="1"/>
</dbReference>
<evidence type="ECO:0000256" key="5">
    <source>
        <dbReference type="ARBA" id="ARBA00024042"/>
    </source>
</evidence>
<keyword evidence="4" id="KW-0560">Oxidoreductase</keyword>
<evidence type="ECO:0000313" key="10">
    <source>
        <dbReference type="Proteomes" id="UP000323671"/>
    </source>
</evidence>
<feature type="domain" description="FMN hydroxy acid dehydrogenase" evidence="8">
    <location>
        <begin position="8"/>
        <end position="367"/>
    </location>
</feature>
<feature type="active site" description="Proton acceptor" evidence="6">
    <location>
        <position position="265"/>
    </location>
</feature>
<keyword evidence="10" id="KW-1185">Reference proteome</keyword>
<proteinExistence type="inferred from homology"/>
<feature type="binding site" evidence="7">
    <location>
        <position position="165"/>
    </location>
    <ligand>
        <name>FMN</name>
        <dbReference type="ChEBI" id="CHEBI:58210"/>
    </ligand>
</feature>
<dbReference type="InterPro" id="IPR013785">
    <property type="entry name" value="Aldolase_TIM"/>
</dbReference>
<feature type="binding site" evidence="7">
    <location>
        <position position="34"/>
    </location>
    <ligand>
        <name>glyoxylate</name>
        <dbReference type="ChEBI" id="CHEBI:36655"/>
    </ligand>
</feature>
<comment type="similarity">
    <text evidence="5">Belongs to the FMN-dependent alpha-hydroxy acid dehydrogenase family.</text>
</comment>
<dbReference type="PROSITE" id="PS51349">
    <property type="entry name" value="FMN_HYDROXY_ACID_DH_2"/>
    <property type="match status" value="1"/>
</dbReference>
<sequence length="367" mass="39275">MPTPCLTAIPRDIACVSDYKPYARHSLDDNAWAYLASGAADELTYRRNRDAFDALRLNSHVLADLRGGHTRLDLFGQPLAHPILLAPVAYQRLFHNDGELAAAQAAEALEATMVVSTLASVPLEEIAQATRAPLWFQLYIQPDRGYTRHLIERAEAAGYRALVVTVDAPLSGLRNQEQRAGFHLPPGVDAANLRDMPAPSSPLATLQPGQSPVFDGLLATAPTWADIAAIRDLTRLPLILKGILSPRDARQALALGVDGLVVSNHGGRTIDTLPAAIDALPAVAEAVSGRIPLLLDGGIRRGSDIFKALALGARAVLIGRPWVYGLAAAGPLGAAHVLKILREEFEVVMALTGCARLDDIGPDRLWP</sequence>
<evidence type="ECO:0000313" key="9">
    <source>
        <dbReference type="EMBL" id="QEL65015.1"/>
    </source>
</evidence>
<dbReference type="PANTHER" id="PTHR10578">
    <property type="entry name" value="S -2-HYDROXY-ACID OXIDASE-RELATED"/>
    <property type="match status" value="1"/>
</dbReference>
<feature type="binding site" evidence="7">
    <location>
        <begin position="296"/>
        <end position="300"/>
    </location>
    <ligand>
        <name>FMN</name>
        <dbReference type="ChEBI" id="CHEBI:58210"/>
    </ligand>
</feature>
<dbReference type="PANTHER" id="PTHR10578:SF107">
    <property type="entry name" value="2-HYDROXYACID OXIDASE 1"/>
    <property type="match status" value="1"/>
</dbReference>
<feature type="binding site" evidence="7">
    <location>
        <begin position="319"/>
        <end position="320"/>
    </location>
    <ligand>
        <name>FMN</name>
        <dbReference type="ChEBI" id="CHEBI:58210"/>
    </ligand>
</feature>
<comment type="cofactor">
    <cofactor evidence="1">
        <name>FMN</name>
        <dbReference type="ChEBI" id="CHEBI:58210"/>
    </cofactor>
</comment>
<evidence type="ECO:0000256" key="4">
    <source>
        <dbReference type="ARBA" id="ARBA00023002"/>
    </source>
</evidence>
<protein>
    <submittedName>
        <fullName evidence="9">L-lactate dehydrogenase</fullName>
    </submittedName>
</protein>
<keyword evidence="2 7" id="KW-0285">Flavoprotein</keyword>
<dbReference type="Pfam" id="PF01070">
    <property type="entry name" value="FMN_dh"/>
    <property type="match status" value="1"/>
</dbReference>
<dbReference type="CDD" id="cd02809">
    <property type="entry name" value="alpha_hydroxyacid_oxid_FMN"/>
    <property type="match status" value="1"/>
</dbReference>
<accession>A0A5C1E8N9</accession>
<gene>
    <name evidence="9" type="primary">lldD</name>
    <name evidence="9" type="ORF">OTERR_15390</name>
</gene>
<evidence type="ECO:0000256" key="2">
    <source>
        <dbReference type="ARBA" id="ARBA00022630"/>
    </source>
</evidence>
<feature type="binding site" evidence="7">
    <location>
        <position position="263"/>
    </location>
    <ligand>
        <name>glyoxylate</name>
        <dbReference type="ChEBI" id="CHEBI:36655"/>
    </ligand>
</feature>
<evidence type="ECO:0000259" key="8">
    <source>
        <dbReference type="PROSITE" id="PS51349"/>
    </source>
</evidence>
<evidence type="ECO:0000256" key="1">
    <source>
        <dbReference type="ARBA" id="ARBA00001917"/>
    </source>
</evidence>
<keyword evidence="3 7" id="KW-0288">FMN</keyword>
<evidence type="ECO:0000256" key="7">
    <source>
        <dbReference type="PIRSR" id="PIRSR000138-2"/>
    </source>
</evidence>
<feature type="binding site" evidence="7">
    <location>
        <begin position="87"/>
        <end position="89"/>
    </location>
    <ligand>
        <name>FMN</name>
        <dbReference type="ChEBI" id="CHEBI:58210"/>
    </ligand>
</feature>
<reference evidence="9 10" key="1">
    <citation type="submission" date="2017-07" db="EMBL/GenBank/DDBJ databases">
        <title>Complete genome sequence of Oryzomicrobium terrae TPP412.</title>
        <authorList>
            <person name="Chiu L.-W."/>
            <person name="Lo K.-J."/>
            <person name="Tsai Y.-M."/>
            <person name="Lin S.-S."/>
            <person name="Kuo C.-H."/>
            <person name="Liu C.-T."/>
        </authorList>
    </citation>
    <scope>NUCLEOTIDE SEQUENCE [LARGE SCALE GENOMIC DNA]</scope>
    <source>
        <strain evidence="9 10">TPP412</strain>
    </source>
</reference>
<name>A0A5C1E8N9_9RHOO</name>
<dbReference type="AlphaFoldDB" id="A0A5C1E8N9"/>
<dbReference type="Proteomes" id="UP000323671">
    <property type="component" value="Chromosome"/>
</dbReference>
<dbReference type="EMBL" id="CP022579">
    <property type="protein sequence ID" value="QEL65015.1"/>
    <property type="molecule type" value="Genomic_DNA"/>
</dbReference>
<feature type="binding site" evidence="7">
    <location>
        <position position="265"/>
    </location>
    <ligand>
        <name>glyoxylate</name>
        <dbReference type="ChEBI" id="CHEBI:36655"/>
    </ligand>
</feature>
<organism evidence="9 10">
    <name type="scientific">Oryzomicrobium terrae</name>
    <dbReference type="NCBI Taxonomy" id="1735038"/>
    <lineage>
        <taxon>Bacteria</taxon>
        <taxon>Pseudomonadati</taxon>
        <taxon>Pseudomonadota</taxon>
        <taxon>Betaproteobacteria</taxon>
        <taxon>Rhodocyclales</taxon>
        <taxon>Rhodocyclaceae</taxon>
        <taxon>Oryzomicrobium</taxon>
    </lineage>
</organism>